<organism evidence="1 2">
    <name type="scientific">Williamsia limnetica</name>
    <dbReference type="NCBI Taxonomy" id="882452"/>
    <lineage>
        <taxon>Bacteria</taxon>
        <taxon>Bacillati</taxon>
        <taxon>Actinomycetota</taxon>
        <taxon>Actinomycetes</taxon>
        <taxon>Mycobacteriales</taxon>
        <taxon>Nocardiaceae</taxon>
        <taxon>Williamsia</taxon>
    </lineage>
</organism>
<name>A0A318REH6_WILLI</name>
<reference evidence="1 2" key="1">
    <citation type="submission" date="2018-06" db="EMBL/GenBank/DDBJ databases">
        <title>Genomic Encyclopedia of Type Strains, Phase IV (KMG-IV): sequencing the most valuable type-strain genomes for metagenomic binning, comparative biology and taxonomic classification.</title>
        <authorList>
            <person name="Goeker M."/>
        </authorList>
    </citation>
    <scope>NUCLEOTIDE SEQUENCE [LARGE SCALE GENOMIC DNA]</scope>
    <source>
        <strain evidence="1 2">DSM 45521</strain>
    </source>
</reference>
<dbReference type="OrthoDB" id="4530034at2"/>
<accession>A0A318REH6</accession>
<dbReference type="EMBL" id="QJSP01000022">
    <property type="protein sequence ID" value="PYE12465.1"/>
    <property type="molecule type" value="Genomic_DNA"/>
</dbReference>
<keyword evidence="2" id="KW-1185">Reference proteome</keyword>
<dbReference type="RefSeq" id="WP_146240547.1">
    <property type="nucleotide sequence ID" value="NZ_QJSP01000022.1"/>
</dbReference>
<dbReference type="Proteomes" id="UP000247591">
    <property type="component" value="Unassembled WGS sequence"/>
</dbReference>
<comment type="caution">
    <text evidence="1">The sequence shown here is derived from an EMBL/GenBank/DDBJ whole genome shotgun (WGS) entry which is preliminary data.</text>
</comment>
<dbReference type="AlphaFoldDB" id="A0A318REH6"/>
<gene>
    <name evidence="1" type="ORF">DFR67_12249</name>
</gene>
<evidence type="ECO:0000313" key="1">
    <source>
        <dbReference type="EMBL" id="PYE12465.1"/>
    </source>
</evidence>
<protein>
    <submittedName>
        <fullName evidence="1">Uncharacterized protein</fullName>
    </submittedName>
</protein>
<proteinExistence type="predicted"/>
<dbReference type="InterPro" id="IPR036661">
    <property type="entry name" value="Luciferase-like_sf"/>
</dbReference>
<sequence length="188" mass="19734">MSSIHENRQPYLIGLEVPDSSGTWSHDTWQLLSRTAARSIDRFGDVTRAAAATLGDAQKLGSRGAIAHKPAVLVDLHVVVADDAGTARRCVRDNAVVGLTAASRPSIGYVGTSAGLVGLITDMHTLGICDGVTLLVPPLDPVLAVVADSVLPSLRASGVVDLTRDSFTIVSALRARWLAEDTRNSVCV</sequence>
<evidence type="ECO:0000313" key="2">
    <source>
        <dbReference type="Proteomes" id="UP000247591"/>
    </source>
</evidence>
<dbReference type="Gene3D" id="3.20.20.30">
    <property type="entry name" value="Luciferase-like domain"/>
    <property type="match status" value="1"/>
</dbReference>
<dbReference type="GO" id="GO:0016705">
    <property type="term" value="F:oxidoreductase activity, acting on paired donors, with incorporation or reduction of molecular oxygen"/>
    <property type="evidence" value="ECO:0007669"/>
    <property type="project" value="InterPro"/>
</dbReference>
<dbReference type="SUPFAM" id="SSF51679">
    <property type="entry name" value="Bacterial luciferase-like"/>
    <property type="match status" value="1"/>
</dbReference>